<proteinExistence type="predicted"/>
<dbReference type="PANTHER" id="PTHR36436:SF6">
    <property type="entry name" value="SLL5081 PROTEIN"/>
    <property type="match status" value="1"/>
</dbReference>
<keyword evidence="2" id="KW-1185">Reference proteome</keyword>
<name>A0A4R1Y0Z3_ACICA</name>
<dbReference type="AlphaFoldDB" id="A0A4R1Y0Z3"/>
<dbReference type="InterPro" id="IPR035948">
    <property type="entry name" value="YwqG-like_sf"/>
</dbReference>
<dbReference type="Proteomes" id="UP000294963">
    <property type="component" value="Unassembled WGS sequence"/>
</dbReference>
<organism evidence="1 2">
    <name type="scientific">Acinetobacter calcoaceticus</name>
    <dbReference type="NCBI Taxonomy" id="471"/>
    <lineage>
        <taxon>Bacteria</taxon>
        <taxon>Pseudomonadati</taxon>
        <taxon>Pseudomonadota</taxon>
        <taxon>Gammaproteobacteria</taxon>
        <taxon>Moraxellales</taxon>
        <taxon>Moraxellaceae</taxon>
        <taxon>Acinetobacter</taxon>
        <taxon>Acinetobacter calcoaceticus/baumannii complex</taxon>
    </lineage>
</organism>
<dbReference type="OrthoDB" id="4929513at2"/>
<dbReference type="InterPro" id="IPR015315">
    <property type="entry name" value="DUF1963"/>
</dbReference>
<sequence>MQIDWDDLPEQIQQFKPQILATATASVEIELKAAAKLPLWQSKLGGLPYLPLTESYPFDKQGKPLHLLAQINFAEMPAVENYPSQGLLQFFIGGDDLYGADFDHGQKQDGFRVKFYEQVIEDPEQLYQDFSKCLDQVDEDYYSPISESTQCAMSFAAKTQYISSNVFDFGQKVLSMPDVWDYEEILKDQHPELDFYEDWLEPYLDEFSGMGHRLGGYPHFTQADPREHCDEIKDYVLLLQIDSDSAKGYEIMWGDLGVGNFFIHPDDLKKRDFSKVLYNWDCG</sequence>
<accession>A0A4R1Y0Z3</accession>
<reference evidence="1 2" key="1">
    <citation type="submission" date="2019-03" db="EMBL/GenBank/DDBJ databases">
        <title>Genomic analyses of the natural microbiome of Caenorhabditis elegans.</title>
        <authorList>
            <person name="Samuel B."/>
        </authorList>
    </citation>
    <scope>NUCLEOTIDE SEQUENCE [LARGE SCALE GENOMIC DNA]</scope>
    <source>
        <strain evidence="1 2">JUb89</strain>
    </source>
</reference>
<dbReference type="Pfam" id="PF09234">
    <property type="entry name" value="DUF1963"/>
    <property type="match status" value="1"/>
</dbReference>
<dbReference type="SUPFAM" id="SSF103032">
    <property type="entry name" value="Hypothetical protein YwqG"/>
    <property type="match status" value="1"/>
</dbReference>
<dbReference type="EMBL" id="SLVJ01000001">
    <property type="protein sequence ID" value="TCM70784.1"/>
    <property type="molecule type" value="Genomic_DNA"/>
</dbReference>
<comment type="caution">
    <text evidence="1">The sequence shown here is derived from an EMBL/GenBank/DDBJ whole genome shotgun (WGS) entry which is preliminary data.</text>
</comment>
<dbReference type="PANTHER" id="PTHR36436">
    <property type="entry name" value="SLL5081 PROTEIN"/>
    <property type="match status" value="1"/>
</dbReference>
<gene>
    <name evidence="1" type="ORF">EC844_10153</name>
</gene>
<evidence type="ECO:0000313" key="2">
    <source>
        <dbReference type="Proteomes" id="UP000294963"/>
    </source>
</evidence>
<dbReference type="Gene3D" id="2.30.320.10">
    <property type="entry name" value="YwqG-like"/>
    <property type="match status" value="1"/>
</dbReference>
<protein>
    <submittedName>
        <fullName evidence="1">Uncharacterized protein YwqG</fullName>
    </submittedName>
</protein>
<evidence type="ECO:0000313" key="1">
    <source>
        <dbReference type="EMBL" id="TCM70784.1"/>
    </source>
</evidence>